<protein>
    <submittedName>
        <fullName evidence="2">Uncharacterized protein</fullName>
    </submittedName>
</protein>
<proteinExistence type="predicted"/>
<feature type="compositionally biased region" description="Low complexity" evidence="1">
    <location>
        <begin position="315"/>
        <end position="327"/>
    </location>
</feature>
<dbReference type="Proteomes" id="UP000541444">
    <property type="component" value="Unassembled WGS sequence"/>
</dbReference>
<evidence type="ECO:0000256" key="1">
    <source>
        <dbReference type="SAM" id="MobiDB-lite"/>
    </source>
</evidence>
<feature type="region of interest" description="Disordered" evidence="1">
    <location>
        <begin position="304"/>
        <end position="338"/>
    </location>
</feature>
<comment type="caution">
    <text evidence="2">The sequence shown here is derived from an EMBL/GenBank/DDBJ whole genome shotgun (WGS) entry which is preliminary data.</text>
</comment>
<reference evidence="2 3" key="1">
    <citation type="journal article" date="2020" name="IScience">
        <title>Genome Sequencing of the Endangered Kingdonia uniflora (Circaeasteraceae, Ranunculales) Reveals Potential Mechanisms of Evolutionary Specialization.</title>
        <authorList>
            <person name="Sun Y."/>
            <person name="Deng T."/>
            <person name="Zhang A."/>
            <person name="Moore M.J."/>
            <person name="Landis J.B."/>
            <person name="Lin N."/>
            <person name="Zhang H."/>
            <person name="Zhang X."/>
            <person name="Huang J."/>
            <person name="Zhang X."/>
            <person name="Sun H."/>
            <person name="Wang H."/>
        </authorList>
    </citation>
    <scope>NUCLEOTIDE SEQUENCE [LARGE SCALE GENOMIC DNA]</scope>
    <source>
        <strain evidence="2">TB1705</strain>
        <tissue evidence="2">Leaf</tissue>
    </source>
</reference>
<accession>A0A7J7NIN6</accession>
<evidence type="ECO:0000313" key="2">
    <source>
        <dbReference type="EMBL" id="KAF6166953.1"/>
    </source>
</evidence>
<feature type="region of interest" description="Disordered" evidence="1">
    <location>
        <begin position="33"/>
        <end position="52"/>
    </location>
</feature>
<evidence type="ECO:0000313" key="3">
    <source>
        <dbReference type="Proteomes" id="UP000541444"/>
    </source>
</evidence>
<keyword evidence="3" id="KW-1185">Reference proteome</keyword>
<dbReference type="EMBL" id="JACGCM010000767">
    <property type="protein sequence ID" value="KAF6166953.1"/>
    <property type="molecule type" value="Genomic_DNA"/>
</dbReference>
<feature type="region of interest" description="Disordered" evidence="1">
    <location>
        <begin position="1"/>
        <end position="22"/>
    </location>
</feature>
<sequence length="338" mass="38629">MLEGDPYPSTLSGFRGTRDPECSVTRLRSERKKNGVEFEDVQPQDIPNPTEDNFSRRCITQLPDGVSHIYYTGKELTYWFYEYCGVGHPIVKEEVKYPTYPRLRAWERGNKRKTNDQATNLFIIGRYHIDHRTVETITWEPWFDSAVSETENVLNAKLLSRKRIPLQVPNGNCKYYLGDRCWRQVTGEVRIPLDPPLSMSPHIIPVALHEMRLTGFVDYSQRMENLDLFGPSALRAGITPVVVTSVSVHSLSQDFSLPGEDTQRIQEVEEEFVIARRQIDSIDHQLYAHDLQLRRGRDVRVVPLPPGGGVMTRQRGSGLRTRGCSTGRRGRGIGDDSE</sequence>
<dbReference type="AlphaFoldDB" id="A0A7J7NIN6"/>
<gene>
    <name evidence="2" type="ORF">GIB67_030646</name>
</gene>
<organism evidence="2 3">
    <name type="scientific">Kingdonia uniflora</name>
    <dbReference type="NCBI Taxonomy" id="39325"/>
    <lineage>
        <taxon>Eukaryota</taxon>
        <taxon>Viridiplantae</taxon>
        <taxon>Streptophyta</taxon>
        <taxon>Embryophyta</taxon>
        <taxon>Tracheophyta</taxon>
        <taxon>Spermatophyta</taxon>
        <taxon>Magnoliopsida</taxon>
        <taxon>Ranunculales</taxon>
        <taxon>Circaeasteraceae</taxon>
        <taxon>Kingdonia</taxon>
    </lineage>
</organism>
<name>A0A7J7NIN6_9MAGN</name>